<proteinExistence type="inferred from homology"/>
<evidence type="ECO:0000256" key="4">
    <source>
        <dbReference type="ARBA" id="ARBA00022679"/>
    </source>
</evidence>
<evidence type="ECO:0000256" key="1">
    <source>
        <dbReference type="ARBA" id="ARBA00006594"/>
    </source>
</evidence>
<dbReference type="GO" id="GO:0009307">
    <property type="term" value="P:DNA restriction-modification system"/>
    <property type="evidence" value="ECO:0007669"/>
    <property type="project" value="UniProtKB-KW"/>
</dbReference>
<name>A0A4V3BAQ2_9RHOB</name>
<comment type="similarity">
    <text evidence="1">Belongs to the N(4)/N(6)-methyltransferase family.</text>
</comment>
<dbReference type="Gene3D" id="3.40.50.150">
    <property type="entry name" value="Vaccinia Virus protein VP39"/>
    <property type="match status" value="1"/>
</dbReference>
<sequence length="511" mass="57069">MSDASASERPEPAETSNELRSALWDAANTLRGSAVDRTDWKGYILPLLFFKRISDVWEEERAEAQEIYGETDPSLFPEIHRFVVPEGCHWNDVRETATNVGAALHHAMQEIERANPDTLFRVFGTADWGNKEKFSDELLKDLIEGFSDIGLGNQAVSTDVLGDAYEYLIGKFADVTRRNKAGEFYTPRSVVRMMVEILHPQEGESIYDPACGTGGMLLGAIEHVMRMGGDPRTFYGKIYGQEKNLTTSAIARMNLVLHGIEDFQIAREDTLRSPAFTDSSTSGIATFDCVIANPPFSLKEWGRELWEADPWGRAQYGIPPESYGDYAFVQHMISSMAPTGNSRMAVVLPQGALFRKSAEGTIRKALLENDMIEAVIGLAPNLFYGTQLAGCVVVLRRKKPAERKKKVLIIDASSLFRKGRAQNFLDQEHSDQIVAWYRAFEDVEDRAKVTTIDEINKEGWTLNISRYVLPPIGEDIPPLPEAVDAFKTALADARAAEDHLRKVLTEGGWLQ</sequence>
<keyword evidence="5" id="KW-0949">S-adenosyl-L-methionine</keyword>
<evidence type="ECO:0000256" key="7">
    <source>
        <dbReference type="ARBA" id="ARBA00047942"/>
    </source>
</evidence>
<evidence type="ECO:0000259" key="8">
    <source>
        <dbReference type="Pfam" id="PF02384"/>
    </source>
</evidence>
<evidence type="ECO:0000256" key="2">
    <source>
        <dbReference type="ARBA" id="ARBA00011900"/>
    </source>
</evidence>
<comment type="caution">
    <text evidence="10">The sequence shown here is derived from an EMBL/GenBank/DDBJ whole genome shotgun (WGS) entry which is preliminary data.</text>
</comment>
<evidence type="ECO:0000259" key="9">
    <source>
        <dbReference type="Pfam" id="PF12161"/>
    </source>
</evidence>
<keyword evidence="11" id="KW-1185">Reference proteome</keyword>
<dbReference type="GO" id="GO:0003677">
    <property type="term" value="F:DNA binding"/>
    <property type="evidence" value="ECO:0007669"/>
    <property type="project" value="InterPro"/>
</dbReference>
<feature type="domain" description="DNA methylase adenine-specific" evidence="8">
    <location>
        <begin position="157"/>
        <end position="469"/>
    </location>
</feature>
<dbReference type="InterPro" id="IPR003356">
    <property type="entry name" value="DNA_methylase_A-5"/>
</dbReference>
<evidence type="ECO:0000313" key="11">
    <source>
        <dbReference type="Proteomes" id="UP000295701"/>
    </source>
</evidence>
<feature type="domain" description="N6 adenine-specific DNA methyltransferase N-terminal" evidence="9">
    <location>
        <begin position="19"/>
        <end position="146"/>
    </location>
</feature>
<dbReference type="SUPFAM" id="SSF53335">
    <property type="entry name" value="S-adenosyl-L-methionine-dependent methyltransferases"/>
    <property type="match status" value="1"/>
</dbReference>
<gene>
    <name evidence="10" type="ORF">E2L08_00130</name>
</gene>
<dbReference type="EMBL" id="SNAA01000001">
    <property type="protein sequence ID" value="TDL83929.1"/>
    <property type="molecule type" value="Genomic_DNA"/>
</dbReference>
<dbReference type="OrthoDB" id="9806213at2"/>
<dbReference type="GO" id="GO:0009007">
    <property type="term" value="F:site-specific DNA-methyltransferase (adenine-specific) activity"/>
    <property type="evidence" value="ECO:0007669"/>
    <property type="project" value="UniProtKB-EC"/>
</dbReference>
<dbReference type="InterPro" id="IPR038333">
    <property type="entry name" value="T1MK-like_N_sf"/>
</dbReference>
<keyword evidence="4 10" id="KW-0808">Transferase</keyword>
<dbReference type="PANTHER" id="PTHR42933:SF3">
    <property type="entry name" value="TYPE I RESTRICTION ENZYME MJAVIII METHYLASE SUBUNIT"/>
    <property type="match status" value="1"/>
</dbReference>
<dbReference type="PRINTS" id="PR00507">
    <property type="entry name" value="N12N6MTFRASE"/>
</dbReference>
<evidence type="ECO:0000313" key="10">
    <source>
        <dbReference type="EMBL" id="TDL83929.1"/>
    </source>
</evidence>
<dbReference type="EC" id="2.1.1.72" evidence="2"/>
<dbReference type="GO" id="GO:0032259">
    <property type="term" value="P:methylation"/>
    <property type="evidence" value="ECO:0007669"/>
    <property type="project" value="UniProtKB-KW"/>
</dbReference>
<dbReference type="Pfam" id="PF12161">
    <property type="entry name" value="HsdM_N"/>
    <property type="match status" value="1"/>
</dbReference>
<dbReference type="Proteomes" id="UP000295701">
    <property type="component" value="Unassembled WGS sequence"/>
</dbReference>
<dbReference type="Gene3D" id="1.20.1260.30">
    <property type="match status" value="1"/>
</dbReference>
<comment type="catalytic activity">
    <reaction evidence="7">
        <text>a 2'-deoxyadenosine in DNA + S-adenosyl-L-methionine = an N(6)-methyl-2'-deoxyadenosine in DNA + S-adenosyl-L-homocysteine + H(+)</text>
        <dbReference type="Rhea" id="RHEA:15197"/>
        <dbReference type="Rhea" id="RHEA-COMP:12418"/>
        <dbReference type="Rhea" id="RHEA-COMP:12419"/>
        <dbReference type="ChEBI" id="CHEBI:15378"/>
        <dbReference type="ChEBI" id="CHEBI:57856"/>
        <dbReference type="ChEBI" id="CHEBI:59789"/>
        <dbReference type="ChEBI" id="CHEBI:90615"/>
        <dbReference type="ChEBI" id="CHEBI:90616"/>
        <dbReference type="EC" id="2.1.1.72"/>
    </reaction>
</comment>
<evidence type="ECO:0000256" key="3">
    <source>
        <dbReference type="ARBA" id="ARBA00022603"/>
    </source>
</evidence>
<dbReference type="RefSeq" id="WP_133395038.1">
    <property type="nucleotide sequence ID" value="NZ_SNAA01000001.1"/>
</dbReference>
<dbReference type="AlphaFoldDB" id="A0A4V3BAQ2"/>
<accession>A0A4V3BAQ2</accession>
<protein>
    <recommendedName>
        <fullName evidence="2">site-specific DNA-methyltransferase (adenine-specific)</fullName>
        <ecNumber evidence="2">2.1.1.72</ecNumber>
    </recommendedName>
</protein>
<organism evidence="10 11">
    <name type="scientific">Palleronia sediminis</name>
    <dbReference type="NCBI Taxonomy" id="2547833"/>
    <lineage>
        <taxon>Bacteria</taxon>
        <taxon>Pseudomonadati</taxon>
        <taxon>Pseudomonadota</taxon>
        <taxon>Alphaproteobacteria</taxon>
        <taxon>Rhodobacterales</taxon>
        <taxon>Roseobacteraceae</taxon>
        <taxon>Palleronia</taxon>
    </lineage>
</organism>
<keyword evidence="6" id="KW-0680">Restriction system</keyword>
<keyword evidence="3 10" id="KW-0489">Methyltransferase</keyword>
<reference evidence="10 11" key="1">
    <citation type="submission" date="2019-03" db="EMBL/GenBank/DDBJ databases">
        <title>Primorskyibacter sp. SS33 isolated from sediments.</title>
        <authorList>
            <person name="Xunke S."/>
        </authorList>
    </citation>
    <scope>NUCLEOTIDE SEQUENCE [LARGE SCALE GENOMIC DNA]</scope>
    <source>
        <strain evidence="10 11">SS33</strain>
    </source>
</reference>
<dbReference type="PANTHER" id="PTHR42933">
    <property type="entry name" value="SLR6095 PROTEIN"/>
    <property type="match status" value="1"/>
</dbReference>
<dbReference type="InterPro" id="IPR029063">
    <property type="entry name" value="SAM-dependent_MTases_sf"/>
</dbReference>
<dbReference type="InterPro" id="IPR022749">
    <property type="entry name" value="D12N6_MeTrfase_N"/>
</dbReference>
<evidence type="ECO:0000256" key="6">
    <source>
        <dbReference type="ARBA" id="ARBA00022747"/>
    </source>
</evidence>
<dbReference type="GO" id="GO:0008170">
    <property type="term" value="F:N-methyltransferase activity"/>
    <property type="evidence" value="ECO:0007669"/>
    <property type="project" value="InterPro"/>
</dbReference>
<dbReference type="Pfam" id="PF02384">
    <property type="entry name" value="N6_Mtase"/>
    <property type="match status" value="1"/>
</dbReference>
<dbReference type="InterPro" id="IPR051537">
    <property type="entry name" value="DNA_Adenine_Mtase"/>
</dbReference>
<evidence type="ECO:0000256" key="5">
    <source>
        <dbReference type="ARBA" id="ARBA00022691"/>
    </source>
</evidence>